<dbReference type="Pfam" id="PF00400">
    <property type="entry name" value="WD40"/>
    <property type="match status" value="2"/>
</dbReference>
<evidence type="ECO:0000256" key="2">
    <source>
        <dbReference type="ARBA" id="ARBA00022737"/>
    </source>
</evidence>
<feature type="region of interest" description="Disordered" evidence="4">
    <location>
        <begin position="389"/>
        <end position="448"/>
    </location>
</feature>
<feature type="compositionally biased region" description="Acidic residues" evidence="4">
    <location>
        <begin position="393"/>
        <end position="429"/>
    </location>
</feature>
<dbReference type="InterPro" id="IPR051959">
    <property type="entry name" value="PAK1-Kinase_Regulator"/>
</dbReference>
<dbReference type="FunCoup" id="A0A151ZF98">
    <property type="interactions" value="479"/>
</dbReference>
<dbReference type="Proteomes" id="UP000076078">
    <property type="component" value="Unassembled WGS sequence"/>
</dbReference>
<reference evidence="5 6" key="1">
    <citation type="submission" date="2015-12" db="EMBL/GenBank/DDBJ databases">
        <title>Dictyostelia acquired genes for synthesis and detection of signals that induce cell-type specialization by lateral gene transfer from prokaryotes.</title>
        <authorList>
            <person name="Gloeckner G."/>
            <person name="Schaap P."/>
        </authorList>
    </citation>
    <scope>NUCLEOTIDE SEQUENCE [LARGE SCALE GENOMIC DNA]</scope>
    <source>
        <strain evidence="5 6">TK</strain>
    </source>
</reference>
<dbReference type="PANTHER" id="PTHR44675">
    <property type="entry name" value="PAK1 INTERACTING PROTEIN 1"/>
    <property type="match status" value="1"/>
</dbReference>
<feature type="compositionally biased region" description="Polar residues" evidence="4">
    <location>
        <begin position="1"/>
        <end position="11"/>
    </location>
</feature>
<feature type="region of interest" description="Disordered" evidence="4">
    <location>
        <begin position="1"/>
        <end position="47"/>
    </location>
</feature>
<keyword evidence="6" id="KW-1185">Reference proteome</keyword>
<dbReference type="SUPFAM" id="SSF50978">
    <property type="entry name" value="WD40 repeat-like"/>
    <property type="match status" value="1"/>
</dbReference>
<gene>
    <name evidence="5" type="ORF">DLAC_06638</name>
</gene>
<name>A0A151ZF98_TIELA</name>
<dbReference type="InterPro" id="IPR015943">
    <property type="entry name" value="WD40/YVTN_repeat-like_dom_sf"/>
</dbReference>
<protein>
    <submittedName>
        <fullName evidence="5">Uncharacterized protein</fullName>
    </submittedName>
</protein>
<dbReference type="STRING" id="361077.A0A151ZF98"/>
<feature type="repeat" description="WD" evidence="3">
    <location>
        <begin position="201"/>
        <end position="242"/>
    </location>
</feature>
<comment type="caution">
    <text evidence="5">The sequence shown here is derived from an EMBL/GenBank/DDBJ whole genome shotgun (WGS) entry which is preliminary data.</text>
</comment>
<evidence type="ECO:0000256" key="1">
    <source>
        <dbReference type="ARBA" id="ARBA00022574"/>
    </source>
</evidence>
<dbReference type="InterPro" id="IPR001680">
    <property type="entry name" value="WD40_rpt"/>
</dbReference>
<dbReference type="PROSITE" id="PS00678">
    <property type="entry name" value="WD_REPEATS_1"/>
    <property type="match status" value="1"/>
</dbReference>
<dbReference type="Gene3D" id="2.130.10.10">
    <property type="entry name" value="YVTN repeat-like/Quinoprotein amine dehydrogenase"/>
    <property type="match status" value="2"/>
</dbReference>
<dbReference type="OrthoDB" id="308449at2759"/>
<dbReference type="EMBL" id="LODT01000029">
    <property type="protein sequence ID" value="KYQ92643.1"/>
    <property type="molecule type" value="Genomic_DNA"/>
</dbReference>
<evidence type="ECO:0000256" key="4">
    <source>
        <dbReference type="SAM" id="MobiDB-lite"/>
    </source>
</evidence>
<dbReference type="InterPro" id="IPR019775">
    <property type="entry name" value="WD40_repeat_CS"/>
</dbReference>
<dbReference type="OMA" id="WDIKSAH"/>
<dbReference type="SMART" id="SM00320">
    <property type="entry name" value="WD40"/>
    <property type="match status" value="5"/>
</dbReference>
<proteinExistence type="predicted"/>
<keyword evidence="2" id="KW-0677">Repeat</keyword>
<dbReference type="AlphaFoldDB" id="A0A151ZF98"/>
<accession>A0A151ZF98</accession>
<dbReference type="PROSITE" id="PS50082">
    <property type="entry name" value="WD_REPEATS_2"/>
    <property type="match status" value="2"/>
</dbReference>
<dbReference type="PROSITE" id="PS50294">
    <property type="entry name" value="WD_REPEATS_REGION"/>
    <property type="match status" value="2"/>
</dbReference>
<organism evidence="5 6">
    <name type="scientific">Tieghemostelium lacteum</name>
    <name type="common">Slime mold</name>
    <name type="synonym">Dictyostelium lacteum</name>
    <dbReference type="NCBI Taxonomy" id="361077"/>
    <lineage>
        <taxon>Eukaryota</taxon>
        <taxon>Amoebozoa</taxon>
        <taxon>Evosea</taxon>
        <taxon>Eumycetozoa</taxon>
        <taxon>Dictyostelia</taxon>
        <taxon>Dictyosteliales</taxon>
        <taxon>Raperosteliaceae</taxon>
        <taxon>Tieghemostelium</taxon>
    </lineage>
</organism>
<sequence>MKSSIKKTNQTKPEKVETKQSTKQTTETKNNENQKSIIKTTKTKTETKENTINNKRKIEEISNSNNGKKTVTKVDKASRVITLGCYENSIIGYEAKYVKNLTSAENPDGLEVYLDMIFGYSAHTGCVKTLASFKGTLVSSSTDESMKVYNLSQRSEYGTLMKHEGHVTCLEFYKNTHMLAGSMDKTISIWRVSDWECLKVMQGPKGAINSLSIHPSGKVALSVSKDKRLFLWDITKGTSAYFMKLPSEGFLIKWSPDGTYYAIVFQTKISIYSASTNQEIHSIPQSKLVLAIKFLNEDVLLAGGEESILHFIDYKKGSILKSYDVHSNRIKGIDLLHFSEEKNPYIVTISSDGNVLVWSDKTEFPVGAAEADFRLTTISISHVDNLKPKEVVSEDDNMDDEEYDSEFDDDEEGDENEDSEEDEDEDEDEKVPTPTKNNNKKLKVEVEFEEPKEIKKKPKFSVVKKNNKKK</sequence>
<dbReference type="InParanoid" id="A0A151ZF98"/>
<evidence type="ECO:0000256" key="3">
    <source>
        <dbReference type="PROSITE-ProRule" id="PRU00221"/>
    </source>
</evidence>
<dbReference type="PANTHER" id="PTHR44675:SF1">
    <property type="entry name" value="P21-ACTIVATED PROTEIN KINASE-INTERACTING PROTEIN 1"/>
    <property type="match status" value="1"/>
</dbReference>
<dbReference type="InterPro" id="IPR036322">
    <property type="entry name" value="WD40_repeat_dom_sf"/>
</dbReference>
<feature type="compositionally biased region" description="Low complexity" evidence="4">
    <location>
        <begin position="21"/>
        <end position="40"/>
    </location>
</feature>
<keyword evidence="1 3" id="KW-0853">WD repeat</keyword>
<evidence type="ECO:0000313" key="5">
    <source>
        <dbReference type="EMBL" id="KYQ92643.1"/>
    </source>
</evidence>
<feature type="repeat" description="WD" evidence="3">
    <location>
        <begin position="160"/>
        <end position="200"/>
    </location>
</feature>
<evidence type="ECO:0000313" key="6">
    <source>
        <dbReference type="Proteomes" id="UP000076078"/>
    </source>
</evidence>